<feature type="transmembrane region" description="Helical" evidence="5">
    <location>
        <begin position="246"/>
        <end position="264"/>
    </location>
</feature>
<dbReference type="Gene3D" id="1.20.1740.10">
    <property type="entry name" value="Amino acid/polyamine transporter I"/>
    <property type="match status" value="1"/>
</dbReference>
<keyword evidence="3 5" id="KW-1133">Transmembrane helix</keyword>
<feature type="domain" description="Amino acid permease/ SLC12A" evidence="6">
    <location>
        <begin position="44"/>
        <end position="457"/>
    </location>
</feature>
<evidence type="ECO:0000313" key="7">
    <source>
        <dbReference type="EMBL" id="GLL12645.1"/>
    </source>
</evidence>
<feature type="transmembrane region" description="Helical" evidence="5">
    <location>
        <begin position="49"/>
        <end position="68"/>
    </location>
</feature>
<feature type="transmembrane region" description="Helical" evidence="5">
    <location>
        <begin position="301"/>
        <end position="328"/>
    </location>
</feature>
<dbReference type="PIRSF" id="PIRSF006060">
    <property type="entry name" value="AA_transporter"/>
    <property type="match status" value="1"/>
</dbReference>
<evidence type="ECO:0000313" key="8">
    <source>
        <dbReference type="Proteomes" id="UP001143463"/>
    </source>
</evidence>
<protein>
    <submittedName>
        <fullName evidence="7">Amino acid permease</fullName>
    </submittedName>
</protein>
<dbReference type="GO" id="GO:0055085">
    <property type="term" value="P:transmembrane transport"/>
    <property type="evidence" value="ECO:0007669"/>
    <property type="project" value="InterPro"/>
</dbReference>
<dbReference type="PANTHER" id="PTHR42770:SF7">
    <property type="entry name" value="MEMBRANE PROTEIN"/>
    <property type="match status" value="1"/>
</dbReference>
<keyword evidence="4 5" id="KW-0472">Membrane</keyword>
<feature type="transmembrane region" description="Helical" evidence="5">
    <location>
        <begin position="382"/>
        <end position="405"/>
    </location>
</feature>
<dbReference type="RefSeq" id="WP_051737675.1">
    <property type="nucleotide sequence ID" value="NZ_BAAAUZ010000073.1"/>
</dbReference>
<keyword evidence="2 5" id="KW-0812">Transmembrane</keyword>
<name>A0A9W6L4A7_9PSEU</name>
<dbReference type="GO" id="GO:0016020">
    <property type="term" value="C:membrane"/>
    <property type="evidence" value="ECO:0007669"/>
    <property type="project" value="UniProtKB-SubCell"/>
</dbReference>
<proteinExistence type="predicted"/>
<evidence type="ECO:0000256" key="2">
    <source>
        <dbReference type="ARBA" id="ARBA00022692"/>
    </source>
</evidence>
<reference evidence="7" key="1">
    <citation type="journal article" date="2014" name="Int. J. Syst. Evol. Microbiol.">
        <title>Complete genome sequence of Corynebacterium casei LMG S-19264T (=DSM 44701T), isolated from a smear-ripened cheese.</title>
        <authorList>
            <consortium name="US DOE Joint Genome Institute (JGI-PGF)"/>
            <person name="Walter F."/>
            <person name="Albersmeier A."/>
            <person name="Kalinowski J."/>
            <person name="Ruckert C."/>
        </authorList>
    </citation>
    <scope>NUCLEOTIDE SEQUENCE</scope>
    <source>
        <strain evidence="7">VKM Ac-1069</strain>
    </source>
</reference>
<feature type="transmembrane region" description="Helical" evidence="5">
    <location>
        <begin position="135"/>
        <end position="156"/>
    </location>
</feature>
<evidence type="ECO:0000256" key="4">
    <source>
        <dbReference type="ARBA" id="ARBA00023136"/>
    </source>
</evidence>
<keyword evidence="8" id="KW-1185">Reference proteome</keyword>
<dbReference type="Proteomes" id="UP001143463">
    <property type="component" value="Unassembled WGS sequence"/>
</dbReference>
<feature type="transmembrane region" description="Helical" evidence="5">
    <location>
        <begin position="198"/>
        <end position="226"/>
    </location>
</feature>
<sequence>MVQSSTPRSRLRRGLGVWEAIGLSLALMAPSMAANINPQGTASSVGRAVPLAFALATVGVLLVAYTFVRLCQRFHHAGSVYGFVGATLGPRAGVVAGWSLLGTYVFYGVVTSTAAGIFGADALRVLGIWPDQPRWAGFALAAIALLGVLALAVVRVRGGTRVLLTIEGVTVGLILAVCVVVLVRLADGTAPGGHTLDGSVFSVAPGTGVSALFLGVVFGFLSFAGFEAAATLGEEARDPRRSIPRAILGTAVFGGVYFVFVTTVEVMGFGTDPAGIAAFTASSSLLGDLGAEYVAGWVGHLITVGAAVSAFGCALACAVGASRLLFALTRDGVGPAALAEVSPQRGTPVRATCVVVGAMYLEVALAWFVLDSAPFTLFQASATIGTLILLVVYALATIGAARLLFFSGHREVAAWEVVVPALALVLLGYTLFRNIVPYPEGGAGTYPAISAAWILLGVFWVLTRPGTARAAGARLTANEGLGPAVTPPG</sequence>
<reference evidence="7" key="2">
    <citation type="submission" date="2023-01" db="EMBL/GenBank/DDBJ databases">
        <authorList>
            <person name="Sun Q."/>
            <person name="Evtushenko L."/>
        </authorList>
    </citation>
    <scope>NUCLEOTIDE SEQUENCE</scope>
    <source>
        <strain evidence="7">VKM Ac-1069</strain>
    </source>
</reference>
<dbReference type="InterPro" id="IPR050367">
    <property type="entry name" value="APC_superfamily"/>
</dbReference>
<comment type="caution">
    <text evidence="7">The sequence shown here is derived from an EMBL/GenBank/DDBJ whole genome shotgun (WGS) entry which is preliminary data.</text>
</comment>
<feature type="transmembrane region" description="Helical" evidence="5">
    <location>
        <begin position="104"/>
        <end position="123"/>
    </location>
</feature>
<evidence type="ECO:0000256" key="3">
    <source>
        <dbReference type="ARBA" id="ARBA00022989"/>
    </source>
</evidence>
<evidence type="ECO:0000259" key="6">
    <source>
        <dbReference type="Pfam" id="PF00324"/>
    </source>
</evidence>
<dbReference type="Pfam" id="PF00324">
    <property type="entry name" value="AA_permease"/>
    <property type="match status" value="1"/>
</dbReference>
<accession>A0A9W6L4A7</accession>
<feature type="transmembrane region" description="Helical" evidence="5">
    <location>
        <begin position="412"/>
        <end position="432"/>
    </location>
</feature>
<feature type="transmembrane region" description="Helical" evidence="5">
    <location>
        <begin position="162"/>
        <end position="186"/>
    </location>
</feature>
<dbReference type="InterPro" id="IPR004841">
    <property type="entry name" value="AA-permease/SLC12A_dom"/>
</dbReference>
<dbReference type="PANTHER" id="PTHR42770">
    <property type="entry name" value="AMINO ACID TRANSPORTER-RELATED"/>
    <property type="match status" value="1"/>
</dbReference>
<feature type="transmembrane region" description="Helical" evidence="5">
    <location>
        <begin position="349"/>
        <end position="370"/>
    </location>
</feature>
<evidence type="ECO:0000256" key="1">
    <source>
        <dbReference type="ARBA" id="ARBA00004141"/>
    </source>
</evidence>
<comment type="subcellular location">
    <subcellularLocation>
        <location evidence="1">Membrane</location>
        <topology evidence="1">Multi-pass membrane protein</topology>
    </subcellularLocation>
</comment>
<organism evidence="7 8">
    <name type="scientific">Pseudonocardia halophobica</name>
    <dbReference type="NCBI Taxonomy" id="29401"/>
    <lineage>
        <taxon>Bacteria</taxon>
        <taxon>Bacillati</taxon>
        <taxon>Actinomycetota</taxon>
        <taxon>Actinomycetes</taxon>
        <taxon>Pseudonocardiales</taxon>
        <taxon>Pseudonocardiaceae</taxon>
        <taxon>Pseudonocardia</taxon>
    </lineage>
</organism>
<dbReference type="EMBL" id="BSFQ01000015">
    <property type="protein sequence ID" value="GLL12645.1"/>
    <property type="molecule type" value="Genomic_DNA"/>
</dbReference>
<dbReference type="AlphaFoldDB" id="A0A9W6L4A7"/>
<feature type="transmembrane region" description="Helical" evidence="5">
    <location>
        <begin position="444"/>
        <end position="462"/>
    </location>
</feature>
<evidence type="ECO:0000256" key="5">
    <source>
        <dbReference type="SAM" id="Phobius"/>
    </source>
</evidence>
<gene>
    <name evidence="7" type="ORF">GCM10017577_37860</name>
</gene>